<evidence type="ECO:0000313" key="2">
    <source>
        <dbReference type="EMBL" id="QNN61620.1"/>
    </source>
</evidence>
<proteinExistence type="predicted"/>
<dbReference type="EMBL" id="CP060715">
    <property type="protein sequence ID" value="QNN61620.1"/>
    <property type="molecule type" value="Genomic_DNA"/>
</dbReference>
<sequence length="85" mass="9634">MKNKNRIMVVVAILLMVCLIGLGITKVFMLTINGMNLNLMAPDVYDSGWFAYKHIKLVFDIAILTNIIALGLVLYSLFTDEKKRK</sequence>
<dbReference type="Proteomes" id="UP000515928">
    <property type="component" value="Chromosome"/>
</dbReference>
<reference evidence="2 3" key="1">
    <citation type="submission" date="2020-08" db="EMBL/GenBank/DDBJ databases">
        <title>Genome sequence of Erysipelothrix inopinata DSM 15511T.</title>
        <authorList>
            <person name="Hyun D.-W."/>
            <person name="Bae J.-W."/>
        </authorList>
    </citation>
    <scope>NUCLEOTIDE SEQUENCE [LARGE SCALE GENOMIC DNA]</scope>
    <source>
        <strain evidence="2 3">DSM 15511</strain>
    </source>
</reference>
<feature type="transmembrane region" description="Helical" evidence="1">
    <location>
        <begin position="57"/>
        <end position="78"/>
    </location>
</feature>
<dbReference type="RefSeq" id="WP_187534819.1">
    <property type="nucleotide sequence ID" value="NZ_CBCSHU010000003.1"/>
</dbReference>
<feature type="transmembrane region" description="Helical" evidence="1">
    <location>
        <begin position="7"/>
        <end position="32"/>
    </location>
</feature>
<dbReference type="AlphaFoldDB" id="A0A7G9S195"/>
<keyword evidence="1" id="KW-1133">Transmembrane helix</keyword>
<name>A0A7G9S195_9FIRM</name>
<accession>A0A7G9S195</accession>
<protein>
    <submittedName>
        <fullName evidence="2">Uncharacterized protein</fullName>
    </submittedName>
</protein>
<keyword evidence="1" id="KW-0472">Membrane</keyword>
<dbReference type="KEGG" id="eio:H9L01_04505"/>
<evidence type="ECO:0000313" key="3">
    <source>
        <dbReference type="Proteomes" id="UP000515928"/>
    </source>
</evidence>
<keyword evidence="1" id="KW-0812">Transmembrane</keyword>
<gene>
    <name evidence="2" type="ORF">H9L01_04505</name>
</gene>
<keyword evidence="3" id="KW-1185">Reference proteome</keyword>
<evidence type="ECO:0000256" key="1">
    <source>
        <dbReference type="SAM" id="Phobius"/>
    </source>
</evidence>
<organism evidence="2 3">
    <name type="scientific">Erysipelothrix inopinata</name>
    <dbReference type="NCBI Taxonomy" id="225084"/>
    <lineage>
        <taxon>Bacteria</taxon>
        <taxon>Bacillati</taxon>
        <taxon>Bacillota</taxon>
        <taxon>Erysipelotrichia</taxon>
        <taxon>Erysipelotrichales</taxon>
        <taxon>Erysipelotrichaceae</taxon>
        <taxon>Erysipelothrix</taxon>
    </lineage>
</organism>